<gene>
    <name evidence="7" type="ORF">cand_021130</name>
</gene>
<comment type="caution">
    <text evidence="7">The sequence shown here is derived from an EMBL/GenBank/DDBJ whole genome shotgun (WGS) entry which is preliminary data.</text>
</comment>
<dbReference type="SUPFAM" id="SSF55315">
    <property type="entry name" value="L30e-like"/>
    <property type="match status" value="1"/>
</dbReference>
<comment type="function">
    <text evidence="4">Component of the ribosome.</text>
</comment>
<dbReference type="Proteomes" id="UP000186804">
    <property type="component" value="Unassembled WGS sequence"/>
</dbReference>
<dbReference type="Pfam" id="PF01248">
    <property type="entry name" value="Ribosomal_L7Ae"/>
    <property type="match status" value="1"/>
</dbReference>
<dbReference type="Gene3D" id="3.30.1330.30">
    <property type="match status" value="1"/>
</dbReference>
<dbReference type="GeneID" id="92366297"/>
<dbReference type="PANTHER" id="PTHR23105">
    <property type="entry name" value="RIBOSOMAL PROTEIN L7AE FAMILY MEMBER"/>
    <property type="match status" value="1"/>
</dbReference>
<dbReference type="OrthoDB" id="29563at2759"/>
<dbReference type="EMBL" id="LRBS01000045">
    <property type="protein sequence ID" value="OII77131.1"/>
    <property type="molecule type" value="Genomic_DNA"/>
</dbReference>
<proteinExistence type="inferred from homology"/>
<dbReference type="InterPro" id="IPR050257">
    <property type="entry name" value="eL8/uL1-like"/>
</dbReference>
<protein>
    <recommendedName>
        <fullName evidence="4">60S ribosomal protein L7a</fullName>
    </recommendedName>
</protein>
<evidence type="ECO:0000313" key="8">
    <source>
        <dbReference type="Proteomes" id="UP000186804"/>
    </source>
</evidence>
<dbReference type="GO" id="GO:0003723">
    <property type="term" value="F:RNA binding"/>
    <property type="evidence" value="ECO:0007669"/>
    <property type="project" value="UniProtKB-UniRule"/>
</dbReference>
<dbReference type="VEuPathDB" id="CryptoDB:cand_021130"/>
<dbReference type="PRINTS" id="PR00882">
    <property type="entry name" value="RIBOSOMALL7A"/>
</dbReference>
<dbReference type="InterPro" id="IPR001921">
    <property type="entry name" value="Ribosomal_eL8_euk"/>
</dbReference>
<dbReference type="InterPro" id="IPR004038">
    <property type="entry name" value="Ribosomal_eL8/eL30/eS12/Gad45"/>
</dbReference>
<dbReference type="RefSeq" id="XP_067068977.1">
    <property type="nucleotide sequence ID" value="XM_067212343.1"/>
</dbReference>
<evidence type="ECO:0000256" key="4">
    <source>
        <dbReference type="RuleBase" id="RU367042"/>
    </source>
</evidence>
<feature type="compositionally biased region" description="Low complexity" evidence="5">
    <location>
        <begin position="1"/>
        <end position="21"/>
    </location>
</feature>
<dbReference type="GO" id="GO:0022625">
    <property type="term" value="C:cytosolic large ribosomal subunit"/>
    <property type="evidence" value="ECO:0007669"/>
    <property type="project" value="UniProtKB-UniRule"/>
</dbReference>
<keyword evidence="2 4" id="KW-0689">Ribosomal protein</keyword>
<feature type="region of interest" description="Disordered" evidence="5">
    <location>
        <begin position="1"/>
        <end position="35"/>
    </location>
</feature>
<comment type="similarity">
    <text evidence="1 4">Belongs to the eukaryotic ribosomal protein eL8 family.</text>
</comment>
<organism evidence="7 8">
    <name type="scientific">Cryptosporidium andersoni</name>
    <dbReference type="NCBI Taxonomy" id="117008"/>
    <lineage>
        <taxon>Eukaryota</taxon>
        <taxon>Sar</taxon>
        <taxon>Alveolata</taxon>
        <taxon>Apicomplexa</taxon>
        <taxon>Conoidasida</taxon>
        <taxon>Coccidia</taxon>
        <taxon>Eucoccidiorida</taxon>
        <taxon>Eimeriorina</taxon>
        <taxon>Cryptosporidiidae</taxon>
        <taxon>Cryptosporidium</taxon>
    </lineage>
</organism>
<dbReference type="PRINTS" id="PR00881">
    <property type="entry name" value="L7ARS6FAMILY"/>
</dbReference>
<evidence type="ECO:0000259" key="6">
    <source>
        <dbReference type="Pfam" id="PF01248"/>
    </source>
</evidence>
<accession>A0A1J4MUN4</accession>
<reference evidence="7 8" key="1">
    <citation type="submission" date="2016-10" db="EMBL/GenBank/DDBJ databases">
        <title>Reductive evolution of mitochondrial metabolism and differential evolution of invasion-related proteins in Cryptosporidium.</title>
        <authorList>
            <person name="Liu S."/>
            <person name="Roellig D.M."/>
            <person name="Guo Y."/>
            <person name="Li N."/>
            <person name="Frace M.A."/>
            <person name="Tang K."/>
            <person name="Zhang L."/>
            <person name="Feng Y."/>
            <person name="Xiao L."/>
        </authorList>
    </citation>
    <scope>NUCLEOTIDE SEQUENCE [LARGE SCALE GENOMIC DNA]</scope>
    <source>
        <strain evidence="7">30847</strain>
    </source>
</reference>
<keyword evidence="8" id="KW-1185">Reference proteome</keyword>
<evidence type="ECO:0000256" key="3">
    <source>
        <dbReference type="ARBA" id="ARBA00023274"/>
    </source>
</evidence>
<dbReference type="InterPro" id="IPR029064">
    <property type="entry name" value="Ribosomal_eL30-like_sf"/>
</dbReference>
<sequence length="263" mass="29618">MVAANKSTLNKKSSGGSSSKKTPNHPLFEKTPKNFRLGGDIRPKSDLTRYVRYPRYILLQRQKSTILRRLKVPPALNQFTCTLDKNQASQLLRLMGKYKPETRLEKKARLQSEAQKLAAGEVLESKKPIFLKYGVNHVTDLIEMKKAKLVVIASDVDPIEIVCFLPALCRKKDVAFCILGGKARLGKLVGKKTAAVIAIEAVRKEDQAEFDMLCRNFMAQYNENLELRRKWGGGIMGVKAQHVIRRKEKILAMEQAKKVGLVA</sequence>
<keyword evidence="3 4" id="KW-0687">Ribonucleoprotein</keyword>
<dbReference type="InterPro" id="IPR018492">
    <property type="entry name" value="Ribosomal_eL8/Nhp2"/>
</dbReference>
<evidence type="ECO:0000256" key="5">
    <source>
        <dbReference type="SAM" id="MobiDB-lite"/>
    </source>
</evidence>
<evidence type="ECO:0000256" key="1">
    <source>
        <dbReference type="ARBA" id="ARBA00007337"/>
    </source>
</evidence>
<feature type="domain" description="Ribosomal protein eL8/eL30/eS12/Gadd45" evidence="6">
    <location>
        <begin position="124"/>
        <end position="201"/>
    </location>
</feature>
<name>A0A1J4MUN4_9CRYT</name>
<evidence type="ECO:0000313" key="7">
    <source>
        <dbReference type="EMBL" id="OII77131.1"/>
    </source>
</evidence>
<evidence type="ECO:0000256" key="2">
    <source>
        <dbReference type="ARBA" id="ARBA00022980"/>
    </source>
</evidence>
<dbReference type="AlphaFoldDB" id="A0A1J4MUN4"/>